<dbReference type="PANTHER" id="PTHR23167:SF46">
    <property type="entry name" value="EPS15 HOMOLOGY DOMAIN CONTAINING PROTEIN-BINDING PROTEIN 1, ISOFORM F"/>
    <property type="match status" value="1"/>
</dbReference>
<dbReference type="InterPro" id="IPR001715">
    <property type="entry name" value="CH_dom"/>
</dbReference>
<dbReference type="Gene3D" id="1.10.418.10">
    <property type="entry name" value="Calponin-like domain"/>
    <property type="match status" value="1"/>
</dbReference>
<proteinExistence type="predicted"/>
<dbReference type="SUPFAM" id="SSF47576">
    <property type="entry name" value="Calponin-homology domain, CH-domain"/>
    <property type="match status" value="1"/>
</dbReference>
<protein>
    <submittedName>
        <fullName evidence="8">MICAL-like protein 2</fullName>
    </submittedName>
</protein>
<keyword evidence="3" id="KW-0967">Endosome</keyword>
<dbReference type="Proteomes" id="UP000790347">
    <property type="component" value="Unassembled WGS sequence"/>
</dbReference>
<dbReference type="Proteomes" id="UP000828236">
    <property type="component" value="Unassembled WGS sequence"/>
</dbReference>
<keyword evidence="2" id="KW-0597">Phosphoprotein</keyword>
<evidence type="ECO:0000313" key="7">
    <source>
        <dbReference type="EMBL" id="KAH7639956.1"/>
    </source>
</evidence>
<gene>
    <name evidence="8" type="primary">MICALL2</name>
    <name evidence="8" type="ORF">DERF_014042</name>
    <name evidence="7" type="ORF">HUG17_3989</name>
</gene>
<dbReference type="PROSITE" id="PS50021">
    <property type="entry name" value="CH"/>
    <property type="match status" value="1"/>
</dbReference>
<evidence type="ECO:0000256" key="5">
    <source>
        <dbReference type="SAM" id="MobiDB-lite"/>
    </source>
</evidence>
<evidence type="ECO:0000259" key="6">
    <source>
        <dbReference type="PROSITE" id="PS50021"/>
    </source>
</evidence>
<dbReference type="PANTHER" id="PTHR23167">
    <property type="entry name" value="CALPONIN HOMOLOGY DOMAIN-CONTAINING PROTEIN DDB_G0272472-RELATED"/>
    <property type="match status" value="1"/>
</dbReference>
<dbReference type="InterPro" id="IPR036872">
    <property type="entry name" value="CH_dom_sf"/>
</dbReference>
<dbReference type="GO" id="GO:0005768">
    <property type="term" value="C:endosome"/>
    <property type="evidence" value="ECO:0007669"/>
    <property type="project" value="UniProtKB-SubCell"/>
</dbReference>
<dbReference type="FunFam" id="1.10.418.10:FF:000023">
    <property type="entry name" value="EH domain-binding protein 1 isoform X1"/>
    <property type="match status" value="1"/>
</dbReference>
<evidence type="ECO:0000313" key="9">
    <source>
        <dbReference type="Proteomes" id="UP000790347"/>
    </source>
</evidence>
<dbReference type="AlphaFoldDB" id="A0A922HGE1"/>
<dbReference type="OrthoDB" id="10017054at2759"/>
<organism evidence="8 9">
    <name type="scientific">Dermatophagoides farinae</name>
    <name type="common">American house dust mite</name>
    <dbReference type="NCBI Taxonomy" id="6954"/>
    <lineage>
        <taxon>Eukaryota</taxon>
        <taxon>Metazoa</taxon>
        <taxon>Ecdysozoa</taxon>
        <taxon>Arthropoda</taxon>
        <taxon>Chelicerata</taxon>
        <taxon>Arachnida</taxon>
        <taxon>Acari</taxon>
        <taxon>Acariformes</taxon>
        <taxon>Sarcoptiformes</taxon>
        <taxon>Astigmata</taxon>
        <taxon>Psoroptidia</taxon>
        <taxon>Analgoidea</taxon>
        <taxon>Pyroglyphidae</taxon>
        <taxon>Dermatophagoidinae</taxon>
        <taxon>Dermatophagoides</taxon>
    </lineage>
</organism>
<keyword evidence="9" id="KW-1185">Reference proteome</keyword>
<feature type="domain" description="Calponin-homology (CH)" evidence="6">
    <location>
        <begin position="24"/>
        <end position="130"/>
    </location>
</feature>
<reference evidence="8" key="4">
    <citation type="journal article" date="2022" name="Res Sq">
        <title>Comparative Genomics Reveals Insights into the Divergent Evolution of Astigmatic Mites and Household Pest Adaptations.</title>
        <authorList>
            <person name="Xiong Q."/>
            <person name="Wan A.T.-Y."/>
            <person name="Liu X.-Y."/>
            <person name="Fung C.S.-H."/>
            <person name="Xiao X."/>
            <person name="Malainual N."/>
            <person name="Hou J."/>
            <person name="Wang L."/>
            <person name="Wang M."/>
            <person name="Yang K."/>
            <person name="Cui Y."/>
            <person name="Leung E."/>
            <person name="Nong W."/>
            <person name="Shin S.-K."/>
            <person name="Au S."/>
            <person name="Jeong K.Y."/>
            <person name="Chew F.T."/>
            <person name="Hui J."/>
            <person name="Leung T.F."/>
            <person name="Tungtrongchitr A."/>
            <person name="Zhong N."/>
            <person name="Liu Z."/>
            <person name="Tsui S."/>
        </authorList>
    </citation>
    <scope>NUCLEOTIDE SEQUENCE</scope>
    <source>
        <strain evidence="8">Derf</strain>
        <tissue evidence="8">Whole organism</tissue>
    </source>
</reference>
<evidence type="ECO:0000313" key="8">
    <source>
        <dbReference type="EMBL" id="KAH9493281.1"/>
    </source>
</evidence>
<evidence type="ECO:0000256" key="4">
    <source>
        <dbReference type="ARBA" id="ARBA00023054"/>
    </source>
</evidence>
<dbReference type="EMBL" id="ASGP02000008">
    <property type="protein sequence ID" value="KAH9493281.1"/>
    <property type="molecule type" value="Genomic_DNA"/>
</dbReference>
<keyword evidence="4" id="KW-0175">Coiled coil</keyword>
<dbReference type="SMART" id="SM00033">
    <property type="entry name" value="CH"/>
    <property type="match status" value="1"/>
</dbReference>
<sequence>MPVNLGGSSSSSMTSNNGQTRVVKRGLDALEAWGRRITTGYRDVHIIDLTTSWRDGLAFCAIIHHFRPDLIDYDSLSKENILYNNHLAFRVAKEHLSIPALLDAEDMLKHIEPDKRSVALYLSEYYNYFENGKCRLPLPSSPSSSSDTTTNGNNNNKSLSTSVR</sequence>
<dbReference type="EMBL" id="SDOV01000007">
    <property type="protein sequence ID" value="KAH7639956.1"/>
    <property type="molecule type" value="Genomic_DNA"/>
</dbReference>
<reference evidence="8" key="1">
    <citation type="submission" date="2013-05" db="EMBL/GenBank/DDBJ databases">
        <authorList>
            <person name="Yim A.K.Y."/>
            <person name="Chan T.F."/>
            <person name="Ji K.M."/>
            <person name="Liu X.Y."/>
            <person name="Zhou J.W."/>
            <person name="Li R.Q."/>
            <person name="Yang K.Y."/>
            <person name="Li J."/>
            <person name="Li M."/>
            <person name="Law P.T.W."/>
            <person name="Wu Y.L."/>
            <person name="Cai Z.L."/>
            <person name="Qin H."/>
            <person name="Bao Y."/>
            <person name="Leung R.K.K."/>
            <person name="Ng P.K.S."/>
            <person name="Zou J."/>
            <person name="Zhong X.J."/>
            <person name="Ran P.X."/>
            <person name="Zhong N.S."/>
            <person name="Liu Z.G."/>
            <person name="Tsui S.K.W."/>
        </authorList>
    </citation>
    <scope>NUCLEOTIDE SEQUENCE</scope>
    <source>
        <strain evidence="8">Derf</strain>
        <tissue evidence="8">Whole organism</tissue>
    </source>
</reference>
<comment type="caution">
    <text evidence="8">The sequence shown here is derived from an EMBL/GenBank/DDBJ whole genome shotgun (WGS) entry which is preliminary data.</text>
</comment>
<reference evidence="7" key="2">
    <citation type="submission" date="2020-06" db="EMBL/GenBank/DDBJ databases">
        <authorList>
            <person name="Ji K."/>
            <person name="Li J."/>
        </authorList>
    </citation>
    <scope>NUCLEOTIDE SEQUENCE</scope>
    <source>
        <strain evidence="7">JKM2019</strain>
        <tissue evidence="7">Whole body</tissue>
    </source>
</reference>
<comment type="subcellular location">
    <subcellularLocation>
        <location evidence="1">Endosome</location>
    </subcellularLocation>
</comment>
<reference evidence="7" key="3">
    <citation type="journal article" date="2021" name="World Allergy Organ. J.">
        <title>Chromosome-level assembly of Dermatophagoides farinae genome and transcriptome reveals two novel allergens Der f 37 and Der f 39.</title>
        <authorList>
            <person name="Chen J."/>
            <person name="Cai Z."/>
            <person name="Fan D."/>
            <person name="Hu J."/>
            <person name="Hou Y."/>
            <person name="He Y."/>
            <person name="Zhang Z."/>
            <person name="Zhao Z."/>
            <person name="Gao P."/>
            <person name="Hu W."/>
            <person name="Sun J."/>
            <person name="Li J."/>
            <person name="Ji K."/>
        </authorList>
    </citation>
    <scope>NUCLEOTIDE SEQUENCE</scope>
    <source>
        <strain evidence="7">JKM2019</strain>
    </source>
</reference>
<dbReference type="Pfam" id="PF00307">
    <property type="entry name" value="CH"/>
    <property type="match status" value="1"/>
</dbReference>
<evidence type="ECO:0000256" key="1">
    <source>
        <dbReference type="ARBA" id="ARBA00004177"/>
    </source>
</evidence>
<dbReference type="InterPro" id="IPR050540">
    <property type="entry name" value="F-actin_Monoox_Mical"/>
</dbReference>
<evidence type="ECO:0000256" key="2">
    <source>
        <dbReference type="ARBA" id="ARBA00022553"/>
    </source>
</evidence>
<feature type="region of interest" description="Disordered" evidence="5">
    <location>
        <begin position="139"/>
        <end position="164"/>
    </location>
</feature>
<accession>A0A922HGE1</accession>
<evidence type="ECO:0000256" key="3">
    <source>
        <dbReference type="ARBA" id="ARBA00022753"/>
    </source>
</evidence>
<name>A0A922HGE1_DERFA</name>